<keyword evidence="6 7" id="KW-0472">Membrane</keyword>
<dbReference type="Gene3D" id="2.30.30.60">
    <property type="match status" value="1"/>
</dbReference>
<dbReference type="InterPro" id="IPR006685">
    <property type="entry name" value="MscS_channel_2nd"/>
</dbReference>
<dbReference type="GO" id="GO:0005886">
    <property type="term" value="C:plasma membrane"/>
    <property type="evidence" value="ECO:0007669"/>
    <property type="project" value="UniProtKB-SubCell"/>
</dbReference>
<evidence type="ECO:0000256" key="5">
    <source>
        <dbReference type="ARBA" id="ARBA00022989"/>
    </source>
</evidence>
<evidence type="ECO:0000259" key="10">
    <source>
        <dbReference type="Pfam" id="PF21088"/>
    </source>
</evidence>
<dbReference type="EMBL" id="CP011308">
    <property type="protein sequence ID" value="AKF24381.1"/>
    <property type="molecule type" value="Genomic_DNA"/>
</dbReference>
<dbReference type="PANTHER" id="PTHR43634:SF2">
    <property type="entry name" value="LOW CONDUCTANCE MECHANOSENSITIVE CHANNEL YNAI"/>
    <property type="match status" value="1"/>
</dbReference>
<feature type="domain" description="Mechanosensitive ion channel MscS C-terminal" evidence="9">
    <location>
        <begin position="291"/>
        <end position="379"/>
    </location>
</feature>
<comment type="similarity">
    <text evidence="2">Belongs to the MscS (TC 1.A.23) family.</text>
</comment>
<feature type="transmembrane region" description="Helical" evidence="7">
    <location>
        <begin position="128"/>
        <end position="151"/>
    </location>
</feature>
<dbReference type="Proteomes" id="UP000034444">
    <property type="component" value="Chromosome"/>
</dbReference>
<evidence type="ECO:0000256" key="4">
    <source>
        <dbReference type="ARBA" id="ARBA00022692"/>
    </source>
</evidence>
<dbReference type="PANTHER" id="PTHR43634">
    <property type="entry name" value="OW CONDUCTANCE MECHANOSENSITIVE CHANNEL"/>
    <property type="match status" value="1"/>
</dbReference>
<protein>
    <submittedName>
        <fullName evidence="11">Mechanosensitive ion channel protein MscS</fullName>
    </submittedName>
</protein>
<feature type="domain" description="Mechanosensitive ion channel transmembrane helices 2/3" evidence="10">
    <location>
        <begin position="177"/>
        <end position="217"/>
    </location>
</feature>
<evidence type="ECO:0000256" key="2">
    <source>
        <dbReference type="ARBA" id="ARBA00008017"/>
    </source>
</evidence>
<dbReference type="Pfam" id="PF00924">
    <property type="entry name" value="MS_channel_2nd"/>
    <property type="match status" value="1"/>
</dbReference>
<dbReference type="Pfam" id="PF21088">
    <property type="entry name" value="MS_channel_1st"/>
    <property type="match status" value="1"/>
</dbReference>
<feature type="domain" description="Mechanosensitive ion channel MscS" evidence="8">
    <location>
        <begin position="218"/>
        <end position="285"/>
    </location>
</feature>
<evidence type="ECO:0000259" key="8">
    <source>
        <dbReference type="Pfam" id="PF00924"/>
    </source>
</evidence>
<evidence type="ECO:0000256" key="7">
    <source>
        <dbReference type="SAM" id="Phobius"/>
    </source>
</evidence>
<dbReference type="GO" id="GO:0008381">
    <property type="term" value="F:mechanosensitive monoatomic ion channel activity"/>
    <property type="evidence" value="ECO:0007669"/>
    <property type="project" value="UniProtKB-ARBA"/>
</dbReference>
<feature type="transmembrane region" description="Helical" evidence="7">
    <location>
        <begin position="172"/>
        <end position="190"/>
    </location>
</feature>
<dbReference type="AlphaFoldDB" id="A0A7U4RQ75"/>
<evidence type="ECO:0000256" key="6">
    <source>
        <dbReference type="ARBA" id="ARBA00023136"/>
    </source>
</evidence>
<dbReference type="Gene3D" id="3.30.70.100">
    <property type="match status" value="1"/>
</dbReference>
<feature type="transmembrane region" description="Helical" evidence="7">
    <location>
        <begin position="196"/>
        <end position="216"/>
    </location>
</feature>
<evidence type="ECO:0000259" key="9">
    <source>
        <dbReference type="Pfam" id="PF21082"/>
    </source>
</evidence>
<name>A0A7U4RQ75_9BACT</name>
<dbReference type="InterPro" id="IPR023408">
    <property type="entry name" value="MscS_beta-dom_sf"/>
</dbReference>
<dbReference type="InterPro" id="IPR045042">
    <property type="entry name" value="YnaI-like"/>
</dbReference>
<dbReference type="InterPro" id="IPR049142">
    <property type="entry name" value="MS_channel_1st"/>
</dbReference>
<dbReference type="InterPro" id="IPR011014">
    <property type="entry name" value="MscS_channel_TM-2"/>
</dbReference>
<keyword evidence="12" id="KW-1185">Reference proteome</keyword>
<dbReference type="Gene3D" id="1.10.287.1260">
    <property type="match status" value="1"/>
</dbReference>
<dbReference type="SUPFAM" id="SSF82861">
    <property type="entry name" value="Mechanosensitive channel protein MscS (YggB), transmembrane region"/>
    <property type="match status" value="1"/>
</dbReference>
<reference evidence="12" key="2">
    <citation type="journal article" date="2017" name="Stand. Genomic Sci.">
        <title>Complete genome sequence of the sulfur-oxidizing chemolithoautotrophic Sulfurovum lithotrophicum 42BKTT.</title>
        <authorList>
            <person name="Jeon W."/>
            <person name="Priscilla L."/>
            <person name="Park G."/>
            <person name="Lee H."/>
            <person name="Lee N."/>
            <person name="Lee D."/>
            <person name="Kwon H."/>
            <person name="Ahn I."/>
            <person name="Lee C."/>
            <person name="Lee H."/>
            <person name="Ahn J."/>
        </authorList>
    </citation>
    <scope>NUCLEOTIDE SEQUENCE [LARGE SCALE GENOMIC DNA]</scope>
    <source>
        <strain evidence="12">ATCC BAA-797 / 42BKT</strain>
    </source>
</reference>
<accession>A0A7U4RQ75</accession>
<dbReference type="OrthoDB" id="9775207at2"/>
<comment type="subcellular location">
    <subcellularLocation>
        <location evidence="1">Cell membrane</location>
        <topology evidence="1">Multi-pass membrane protein</topology>
    </subcellularLocation>
</comment>
<proteinExistence type="inferred from homology"/>
<feature type="transmembrane region" description="Helical" evidence="7">
    <location>
        <begin position="54"/>
        <end position="74"/>
    </location>
</feature>
<keyword evidence="3" id="KW-1003">Cell membrane</keyword>
<reference evidence="11 12" key="1">
    <citation type="submission" date="2015-04" db="EMBL/GenBank/DDBJ databases">
        <title>Complete genome sequence of Sulfurovum lithotrophicum ATCC BAA-797T.</title>
        <authorList>
            <person name="Ahn J."/>
            <person name="Park G."/>
            <person name="Jeon W."/>
            <person name="Jang Y."/>
            <person name="Jang M."/>
            <person name="Lee H."/>
            <person name="Lee H."/>
        </authorList>
    </citation>
    <scope>NUCLEOTIDE SEQUENCE [LARGE SCALE GENOMIC DNA]</scope>
    <source>
        <strain evidence="12">ATCC BAA-797 / 42BKT</strain>
    </source>
</reference>
<dbReference type="InterPro" id="IPR011066">
    <property type="entry name" value="MscS_channel_C_sf"/>
</dbReference>
<feature type="transmembrane region" description="Helical" evidence="7">
    <location>
        <begin position="105"/>
        <end position="122"/>
    </location>
</feature>
<dbReference type="SUPFAM" id="SSF50182">
    <property type="entry name" value="Sm-like ribonucleoproteins"/>
    <property type="match status" value="1"/>
</dbReference>
<evidence type="ECO:0000313" key="12">
    <source>
        <dbReference type="Proteomes" id="UP000034444"/>
    </source>
</evidence>
<sequence>MDTNTSIEQNLTSTLNVVDNLDMGLAQDIQNQLIPLYTSKYGAFFQQMIFDIPLANLLLAILVFLFILVLRKVFTRIILGFLQRLAKHSKTFYDDRIISALKEPLRFAFIIMALHFFFLLIFKETVFIKTILNTLVIYTIFWAMLAITEALRELFYDLTAKFNPDLSREMGNFILAILKIVIGGIGLAAILQTWGINVTALIASLGLGGLAFALAAKDTAANLFGSFALLADKSIRIGEWVKVGGVEGVVEDVGMRTTKIRSFQKTLITVPNQLVANQPIENFSRRGIRRIKMHIGLTYGTTSQQLVKIKSDIEAMLRSHKGISQKDSLMVFFDSFGDSSLDIFIYTFTATANWANYLEIREDIHLKIMQIVEENGSSFAFPSQSIYVEQLPPAQS</sequence>
<dbReference type="SUPFAM" id="SSF82689">
    <property type="entry name" value="Mechanosensitive channel protein MscS (YggB), C-terminal domain"/>
    <property type="match status" value="1"/>
</dbReference>
<dbReference type="InterPro" id="IPR049278">
    <property type="entry name" value="MS_channel_C"/>
</dbReference>
<keyword evidence="4 7" id="KW-0812">Transmembrane</keyword>
<keyword evidence="5 7" id="KW-1133">Transmembrane helix</keyword>
<gene>
    <name evidence="11" type="ORF">YH65_02455</name>
</gene>
<evidence type="ECO:0000256" key="1">
    <source>
        <dbReference type="ARBA" id="ARBA00004651"/>
    </source>
</evidence>
<dbReference type="KEGG" id="slh:YH65_02455"/>
<dbReference type="Pfam" id="PF21082">
    <property type="entry name" value="MS_channel_3rd"/>
    <property type="match status" value="1"/>
</dbReference>
<evidence type="ECO:0000256" key="3">
    <source>
        <dbReference type="ARBA" id="ARBA00022475"/>
    </source>
</evidence>
<dbReference type="RefSeq" id="WP_046550479.1">
    <property type="nucleotide sequence ID" value="NZ_CP011308.1"/>
</dbReference>
<dbReference type="InterPro" id="IPR010920">
    <property type="entry name" value="LSM_dom_sf"/>
</dbReference>
<organism evidence="11 12">
    <name type="scientific">Sulfurovum lithotrophicum</name>
    <dbReference type="NCBI Taxonomy" id="206403"/>
    <lineage>
        <taxon>Bacteria</taxon>
        <taxon>Pseudomonadati</taxon>
        <taxon>Campylobacterota</taxon>
        <taxon>Epsilonproteobacteria</taxon>
        <taxon>Campylobacterales</taxon>
        <taxon>Sulfurovaceae</taxon>
        <taxon>Sulfurovum</taxon>
    </lineage>
</organism>
<evidence type="ECO:0000313" key="11">
    <source>
        <dbReference type="EMBL" id="AKF24381.1"/>
    </source>
</evidence>